<dbReference type="Proteomes" id="UP000321525">
    <property type="component" value="Unassembled WGS sequence"/>
</dbReference>
<dbReference type="EMBL" id="VOLQ01000016">
    <property type="protein sequence ID" value="TWX66948.1"/>
    <property type="molecule type" value="Genomic_DNA"/>
</dbReference>
<name>A0A5C6QDX3_9GAMM</name>
<dbReference type="Pfam" id="PF05728">
    <property type="entry name" value="UPF0227"/>
    <property type="match status" value="1"/>
</dbReference>
<sequence length="199" mass="22952">MSKQINILYLHGFNSSPQSMKAQLTKQYFNEHFPEVSFFSPQLASSPTTVIEQLTTLIDSKSDKKNIWCFIGSSLGGYFSTYLSEKYQGKAVLINPAVKPFELLTDYLGEQTNPYTKDVYYIEKHFIETLKNLEQQFISKNNYLVMVQTGDEVLDYQKAVDKYRDCQIIVQQGGDHSFIDYSKVLPKIAMFFNLYPPSQ</sequence>
<accession>A0A5C6QDX3</accession>
<dbReference type="Proteomes" id="UP000321917">
    <property type="component" value="Unassembled WGS sequence"/>
</dbReference>
<proteinExistence type="predicted"/>
<evidence type="ECO:0000313" key="2">
    <source>
        <dbReference type="EMBL" id="TWX66948.1"/>
    </source>
</evidence>
<dbReference type="RefSeq" id="WP_146800005.1">
    <property type="nucleotide sequence ID" value="NZ_VOLP01000018.1"/>
</dbReference>
<dbReference type="Gene3D" id="3.40.50.1820">
    <property type="entry name" value="alpha/beta hydrolase"/>
    <property type="match status" value="1"/>
</dbReference>
<dbReference type="InterPro" id="IPR008886">
    <property type="entry name" value="UPF0227/Esterase_YqiA"/>
</dbReference>
<dbReference type="AlphaFoldDB" id="A0A5C6QDX3"/>
<evidence type="ECO:0000313" key="3">
    <source>
        <dbReference type="Proteomes" id="UP000321525"/>
    </source>
</evidence>
<dbReference type="EMBL" id="VOLR01000019">
    <property type="protein sequence ID" value="TWX57445.1"/>
    <property type="molecule type" value="Genomic_DNA"/>
</dbReference>
<dbReference type="InterPro" id="IPR029058">
    <property type="entry name" value="AB_hydrolase_fold"/>
</dbReference>
<evidence type="ECO:0000313" key="4">
    <source>
        <dbReference type="Proteomes" id="UP000321917"/>
    </source>
</evidence>
<comment type="caution">
    <text evidence="2">The sequence shown here is derived from an EMBL/GenBank/DDBJ whole genome shotgun (WGS) entry which is preliminary data.</text>
</comment>
<reference evidence="2 4" key="1">
    <citation type="submission" date="2019-07" db="EMBL/GenBank/DDBJ databases">
        <title>Genomes of sea-ice associated Colwellia species.</title>
        <authorList>
            <person name="Bowman J.P."/>
        </authorList>
    </citation>
    <scope>NUCLEOTIDE SEQUENCE [LARGE SCALE GENOMIC DNA]</scope>
    <source>
        <strain evidence="1 3">ACAM 607</strain>
        <strain evidence="2 4">IC036</strain>
    </source>
</reference>
<dbReference type="OrthoDB" id="9814831at2"/>
<dbReference type="PANTHER" id="PTHR35602:SF3">
    <property type="entry name" value="ESTERASE YQIA"/>
    <property type="match status" value="1"/>
</dbReference>
<organism evidence="2 4">
    <name type="scientific">Colwellia hornerae</name>
    <dbReference type="NCBI Taxonomy" id="89402"/>
    <lineage>
        <taxon>Bacteria</taxon>
        <taxon>Pseudomonadati</taxon>
        <taxon>Pseudomonadota</taxon>
        <taxon>Gammaproteobacteria</taxon>
        <taxon>Alteromonadales</taxon>
        <taxon>Colwelliaceae</taxon>
        <taxon>Colwellia</taxon>
    </lineage>
</organism>
<protein>
    <submittedName>
        <fullName evidence="2">Esterase YqiA</fullName>
    </submittedName>
</protein>
<dbReference type="SUPFAM" id="SSF53474">
    <property type="entry name" value="alpha/beta-Hydrolases"/>
    <property type="match status" value="1"/>
</dbReference>
<gene>
    <name evidence="1" type="ORF">ESZ26_13510</name>
    <name evidence="2" type="ORF">ESZ27_09660</name>
</gene>
<evidence type="ECO:0000313" key="1">
    <source>
        <dbReference type="EMBL" id="TWX57445.1"/>
    </source>
</evidence>
<dbReference type="PANTHER" id="PTHR35602">
    <property type="entry name" value="ESTERASE YQIA-RELATED"/>
    <property type="match status" value="1"/>
</dbReference>
<keyword evidence="3" id="KW-1185">Reference proteome</keyword>